<reference evidence="1" key="1">
    <citation type="submission" date="2017-07" db="EMBL/GenBank/DDBJ databases">
        <title>Taro Niue Genome Assembly and Annotation.</title>
        <authorList>
            <person name="Atibalentja N."/>
            <person name="Keating K."/>
            <person name="Fields C.J."/>
        </authorList>
    </citation>
    <scope>NUCLEOTIDE SEQUENCE</scope>
    <source>
        <strain evidence="1">Niue_2</strain>
        <tissue evidence="1">Leaf</tissue>
    </source>
</reference>
<dbReference type="EMBL" id="NMUH01001121">
    <property type="protein sequence ID" value="MQL89146.1"/>
    <property type="molecule type" value="Genomic_DNA"/>
</dbReference>
<accession>A0A843V202</accession>
<organism evidence="1 2">
    <name type="scientific">Colocasia esculenta</name>
    <name type="common">Wild taro</name>
    <name type="synonym">Arum esculentum</name>
    <dbReference type="NCBI Taxonomy" id="4460"/>
    <lineage>
        <taxon>Eukaryota</taxon>
        <taxon>Viridiplantae</taxon>
        <taxon>Streptophyta</taxon>
        <taxon>Embryophyta</taxon>
        <taxon>Tracheophyta</taxon>
        <taxon>Spermatophyta</taxon>
        <taxon>Magnoliopsida</taxon>
        <taxon>Liliopsida</taxon>
        <taxon>Araceae</taxon>
        <taxon>Aroideae</taxon>
        <taxon>Colocasieae</taxon>
        <taxon>Colocasia</taxon>
    </lineage>
</organism>
<sequence length="69" mass="7671">MGRVKLLEAAGSDAVERQCRAGRCRVKLLEAAGSGAVERRCRAGRCVHDRQRSCRWRVKALRFGAGVWS</sequence>
<name>A0A843V202_COLES</name>
<evidence type="ECO:0000313" key="2">
    <source>
        <dbReference type="Proteomes" id="UP000652761"/>
    </source>
</evidence>
<protein>
    <submittedName>
        <fullName evidence="1">Uncharacterized protein</fullName>
    </submittedName>
</protein>
<evidence type="ECO:0000313" key="1">
    <source>
        <dbReference type="EMBL" id="MQL89146.1"/>
    </source>
</evidence>
<keyword evidence="2" id="KW-1185">Reference proteome</keyword>
<proteinExistence type="predicted"/>
<dbReference type="Proteomes" id="UP000652761">
    <property type="component" value="Unassembled WGS sequence"/>
</dbReference>
<gene>
    <name evidence="1" type="ORF">Taro_021715</name>
</gene>
<comment type="caution">
    <text evidence="1">The sequence shown here is derived from an EMBL/GenBank/DDBJ whole genome shotgun (WGS) entry which is preliminary data.</text>
</comment>
<dbReference type="AlphaFoldDB" id="A0A843V202"/>